<protein>
    <submittedName>
        <fullName evidence="2">Uncharacterized protein</fullName>
    </submittedName>
</protein>
<proteinExistence type="predicted"/>
<dbReference type="EMBL" id="BPVZ01000012">
    <property type="protein sequence ID" value="GKU98431.1"/>
    <property type="molecule type" value="Genomic_DNA"/>
</dbReference>
<evidence type="ECO:0000256" key="1">
    <source>
        <dbReference type="SAM" id="MobiDB-lite"/>
    </source>
</evidence>
<reference evidence="2 3" key="1">
    <citation type="journal article" date="2021" name="Commun. Biol.">
        <title>The genome of Shorea leprosula (Dipterocarpaceae) highlights the ecological relevance of drought in aseasonal tropical rainforests.</title>
        <authorList>
            <person name="Ng K.K.S."/>
            <person name="Kobayashi M.J."/>
            <person name="Fawcett J.A."/>
            <person name="Hatakeyama M."/>
            <person name="Paape T."/>
            <person name="Ng C.H."/>
            <person name="Ang C.C."/>
            <person name="Tnah L.H."/>
            <person name="Lee C.T."/>
            <person name="Nishiyama T."/>
            <person name="Sese J."/>
            <person name="O'Brien M.J."/>
            <person name="Copetti D."/>
            <person name="Mohd Noor M.I."/>
            <person name="Ong R.C."/>
            <person name="Putra M."/>
            <person name="Sireger I.Z."/>
            <person name="Indrioko S."/>
            <person name="Kosugi Y."/>
            <person name="Izuno A."/>
            <person name="Isagi Y."/>
            <person name="Lee S.L."/>
            <person name="Shimizu K.K."/>
        </authorList>
    </citation>
    <scope>NUCLEOTIDE SEQUENCE [LARGE SCALE GENOMIC DNA]</scope>
    <source>
        <strain evidence="2">214</strain>
    </source>
</reference>
<accession>A0AAV5IJU4</accession>
<keyword evidence="3" id="KW-1185">Reference proteome</keyword>
<organism evidence="2 3">
    <name type="scientific">Rubroshorea leprosula</name>
    <dbReference type="NCBI Taxonomy" id="152421"/>
    <lineage>
        <taxon>Eukaryota</taxon>
        <taxon>Viridiplantae</taxon>
        <taxon>Streptophyta</taxon>
        <taxon>Embryophyta</taxon>
        <taxon>Tracheophyta</taxon>
        <taxon>Spermatophyta</taxon>
        <taxon>Magnoliopsida</taxon>
        <taxon>eudicotyledons</taxon>
        <taxon>Gunneridae</taxon>
        <taxon>Pentapetalae</taxon>
        <taxon>rosids</taxon>
        <taxon>malvids</taxon>
        <taxon>Malvales</taxon>
        <taxon>Dipterocarpaceae</taxon>
        <taxon>Rubroshorea</taxon>
    </lineage>
</organism>
<dbReference type="Proteomes" id="UP001054252">
    <property type="component" value="Unassembled WGS sequence"/>
</dbReference>
<dbReference type="AlphaFoldDB" id="A0AAV5IJU4"/>
<comment type="caution">
    <text evidence="2">The sequence shown here is derived from an EMBL/GenBank/DDBJ whole genome shotgun (WGS) entry which is preliminary data.</text>
</comment>
<gene>
    <name evidence="2" type="ORF">SLEP1_g11441</name>
</gene>
<feature type="region of interest" description="Disordered" evidence="1">
    <location>
        <begin position="1"/>
        <end position="20"/>
    </location>
</feature>
<evidence type="ECO:0000313" key="2">
    <source>
        <dbReference type="EMBL" id="GKU98431.1"/>
    </source>
</evidence>
<sequence>MLTRRRWAARAEARGDSSPFLPHPSLLLSIPCCRESRGCRWVADLG</sequence>
<evidence type="ECO:0000313" key="3">
    <source>
        <dbReference type="Proteomes" id="UP001054252"/>
    </source>
</evidence>
<name>A0AAV5IJU4_9ROSI</name>